<evidence type="ECO:0000313" key="1">
    <source>
        <dbReference type="EMBL" id="CAG2246000.1"/>
    </source>
</evidence>
<dbReference type="InterPro" id="IPR036465">
    <property type="entry name" value="vWFA_dom_sf"/>
</dbReference>
<keyword evidence="2" id="KW-1185">Reference proteome</keyword>
<comment type="caution">
    <text evidence="1">The sequence shown here is derived from an EMBL/GenBank/DDBJ whole genome shotgun (WGS) entry which is preliminary data.</text>
</comment>
<evidence type="ECO:0008006" key="3">
    <source>
        <dbReference type="Google" id="ProtNLM"/>
    </source>
</evidence>
<protein>
    <recommendedName>
        <fullName evidence="3">VWFA domain-containing protein</fullName>
    </recommendedName>
</protein>
<dbReference type="OrthoDB" id="5986014at2759"/>
<organism evidence="1 2">
    <name type="scientific">Mytilus edulis</name>
    <name type="common">Blue mussel</name>
    <dbReference type="NCBI Taxonomy" id="6550"/>
    <lineage>
        <taxon>Eukaryota</taxon>
        <taxon>Metazoa</taxon>
        <taxon>Spiralia</taxon>
        <taxon>Lophotrochozoa</taxon>
        <taxon>Mollusca</taxon>
        <taxon>Bivalvia</taxon>
        <taxon>Autobranchia</taxon>
        <taxon>Pteriomorphia</taxon>
        <taxon>Mytilida</taxon>
        <taxon>Mytiloidea</taxon>
        <taxon>Mytilidae</taxon>
        <taxon>Mytilinae</taxon>
        <taxon>Mytilus</taxon>
    </lineage>
</organism>
<evidence type="ECO:0000313" key="2">
    <source>
        <dbReference type="Proteomes" id="UP000683360"/>
    </source>
</evidence>
<name>A0A8S3UUU3_MYTED</name>
<sequence length="175" mass="19750">MCSYVFNKSEYSDFKKYLFVLSDGAPSDIDNIGPTISGLKDANVKIISCYVGNSSNIEPKRLYINKINKSATANKQEKGTCYANAVAAVLHLAMKRILNREGGYPDFFKLRQNIIEAFGEDGAAVSNVLAKFSKEYRLRYEEKDAKEAMIAITSNRPIITTFFLTSRERKAFRIF</sequence>
<gene>
    <name evidence="1" type="ORF">MEDL_57994</name>
</gene>
<accession>A0A8S3UUU3</accession>
<dbReference type="AlphaFoldDB" id="A0A8S3UUU3"/>
<dbReference type="Gene3D" id="3.40.50.410">
    <property type="entry name" value="von Willebrand factor, type A domain"/>
    <property type="match status" value="1"/>
</dbReference>
<dbReference type="SUPFAM" id="SSF53300">
    <property type="entry name" value="vWA-like"/>
    <property type="match status" value="1"/>
</dbReference>
<dbReference type="Proteomes" id="UP000683360">
    <property type="component" value="Unassembled WGS sequence"/>
</dbReference>
<reference evidence="1" key="1">
    <citation type="submission" date="2021-03" db="EMBL/GenBank/DDBJ databases">
        <authorList>
            <person name="Bekaert M."/>
        </authorList>
    </citation>
    <scope>NUCLEOTIDE SEQUENCE</scope>
</reference>
<proteinExistence type="predicted"/>
<dbReference type="EMBL" id="CAJPWZ010002816">
    <property type="protein sequence ID" value="CAG2246000.1"/>
    <property type="molecule type" value="Genomic_DNA"/>
</dbReference>